<dbReference type="Proteomes" id="UP001187415">
    <property type="component" value="Unassembled WGS sequence"/>
</dbReference>
<dbReference type="AlphaFoldDB" id="A0AA88NQW3"/>
<name>A0AA88NQW3_CHASR</name>
<gene>
    <name evidence="2" type="ORF">Q5P01_001429</name>
</gene>
<keyword evidence="3" id="KW-1185">Reference proteome</keyword>
<proteinExistence type="predicted"/>
<sequence>MTFETNRQRLGRTARGRQSSAQVIRAGGPSGEQLHGNMNDFTVWLCNERREVIRVFWVNKAASGICRLQQEPTPALMAFVQSKLPPSYGFQCIAIFN</sequence>
<feature type="region of interest" description="Disordered" evidence="1">
    <location>
        <begin position="1"/>
        <end position="31"/>
    </location>
</feature>
<evidence type="ECO:0000313" key="2">
    <source>
        <dbReference type="EMBL" id="KAK2861896.1"/>
    </source>
</evidence>
<reference evidence="2" key="1">
    <citation type="submission" date="2023-07" db="EMBL/GenBank/DDBJ databases">
        <title>Chromosome-level Genome Assembly of Striped Snakehead (Channa striata).</title>
        <authorList>
            <person name="Liu H."/>
        </authorList>
    </citation>
    <scope>NUCLEOTIDE SEQUENCE</scope>
    <source>
        <strain evidence="2">Gz</strain>
        <tissue evidence="2">Muscle</tissue>
    </source>
</reference>
<protein>
    <submittedName>
        <fullName evidence="2">Uncharacterized protein</fullName>
    </submittedName>
</protein>
<evidence type="ECO:0000313" key="3">
    <source>
        <dbReference type="Proteomes" id="UP001187415"/>
    </source>
</evidence>
<comment type="caution">
    <text evidence="2">The sequence shown here is derived from an EMBL/GenBank/DDBJ whole genome shotgun (WGS) entry which is preliminary data.</text>
</comment>
<dbReference type="EMBL" id="JAUPFM010000001">
    <property type="protein sequence ID" value="KAK2861896.1"/>
    <property type="molecule type" value="Genomic_DNA"/>
</dbReference>
<organism evidence="2 3">
    <name type="scientific">Channa striata</name>
    <name type="common">Snakehead murrel</name>
    <name type="synonym">Ophicephalus striatus</name>
    <dbReference type="NCBI Taxonomy" id="64152"/>
    <lineage>
        <taxon>Eukaryota</taxon>
        <taxon>Metazoa</taxon>
        <taxon>Chordata</taxon>
        <taxon>Craniata</taxon>
        <taxon>Vertebrata</taxon>
        <taxon>Euteleostomi</taxon>
        <taxon>Actinopterygii</taxon>
        <taxon>Neopterygii</taxon>
        <taxon>Teleostei</taxon>
        <taxon>Neoteleostei</taxon>
        <taxon>Acanthomorphata</taxon>
        <taxon>Anabantaria</taxon>
        <taxon>Anabantiformes</taxon>
        <taxon>Channoidei</taxon>
        <taxon>Channidae</taxon>
        <taxon>Channa</taxon>
    </lineage>
</organism>
<accession>A0AA88NQW3</accession>
<evidence type="ECO:0000256" key="1">
    <source>
        <dbReference type="SAM" id="MobiDB-lite"/>
    </source>
</evidence>